<keyword evidence="2 6" id="KW-0812">Transmembrane</keyword>
<protein>
    <submittedName>
        <fullName evidence="9">Zinc-ribbon domain-containing protein</fullName>
    </submittedName>
</protein>
<feature type="region of interest" description="Disordered" evidence="5">
    <location>
        <begin position="42"/>
        <end position="118"/>
    </location>
</feature>
<feature type="compositionally biased region" description="Pro residues" evidence="5">
    <location>
        <begin position="52"/>
        <end position="69"/>
    </location>
</feature>
<feature type="transmembrane region" description="Helical" evidence="6">
    <location>
        <begin position="242"/>
        <end position="264"/>
    </location>
</feature>
<dbReference type="InterPro" id="IPR011723">
    <property type="entry name" value="Znf/thioredoxin_put"/>
</dbReference>
<feature type="transmembrane region" description="Helical" evidence="6">
    <location>
        <begin position="276"/>
        <end position="296"/>
    </location>
</feature>
<reference evidence="9" key="2">
    <citation type="submission" date="2021-04" db="EMBL/GenBank/DDBJ databases">
        <authorList>
            <person name="Gilroy R."/>
        </authorList>
    </citation>
    <scope>NUCLEOTIDE SEQUENCE</scope>
    <source>
        <strain evidence="9">ChiSxjej5B17-1746</strain>
    </source>
</reference>
<sequence length="351" mass="38431">MLIRCPECRFERTIDADAIPANAMMATCPRCQCRFRFRNPDGTPTAEGAAPAPVPPQQTAPPAQPPLPPDMEGDDPLPPGAVVPRIPGEDAATPHAEEKPSPAETPDEKPSVSGAQEKPSFWEHFQKKKNGESRGGLAAALHADETDVPWEEPRRYNPLMALYQTILRVMFNAPRFFAALPASNGKLTRPLAFYLILGLFQTLVERMWYLMSLEASAPSITDPKLQELLGDVAQSMSLPLTILMAPVMLAVQLCFFASVFYLMLRLVQPENVRFRSVFRVIAYSAAPTVVCVVPLIGPIAGSIWFGVSCFIGCKYALRLPWSRTGLALGPLYLIAFAIGLQLVRQVLSLGS</sequence>
<reference evidence="9" key="1">
    <citation type="journal article" date="2021" name="PeerJ">
        <title>Extensive microbial diversity within the chicken gut microbiome revealed by metagenomics and culture.</title>
        <authorList>
            <person name="Gilroy R."/>
            <person name="Ravi A."/>
            <person name="Getino M."/>
            <person name="Pursley I."/>
            <person name="Horton D.L."/>
            <person name="Alikhan N.F."/>
            <person name="Baker D."/>
            <person name="Gharbi K."/>
            <person name="Hall N."/>
            <person name="Watson M."/>
            <person name="Adriaenssens E.M."/>
            <person name="Foster-Nyarko E."/>
            <person name="Jarju S."/>
            <person name="Secka A."/>
            <person name="Antonio M."/>
            <person name="Oren A."/>
            <person name="Chaudhuri R.R."/>
            <person name="La Ragione R."/>
            <person name="Hildebrand F."/>
            <person name="Pallen M.J."/>
        </authorList>
    </citation>
    <scope>NUCLEOTIDE SEQUENCE</scope>
    <source>
        <strain evidence="9">ChiSxjej5B17-1746</strain>
    </source>
</reference>
<dbReference type="EMBL" id="DXGI01000160">
    <property type="protein sequence ID" value="HIW78385.1"/>
    <property type="molecule type" value="Genomic_DNA"/>
</dbReference>
<gene>
    <name evidence="9" type="ORF">H9874_04475</name>
</gene>
<dbReference type="Pfam" id="PF04893">
    <property type="entry name" value="Yip1"/>
    <property type="match status" value="1"/>
</dbReference>
<comment type="subcellular location">
    <subcellularLocation>
        <location evidence="1">Membrane</location>
        <topology evidence="1">Multi-pass membrane protein</topology>
    </subcellularLocation>
</comment>
<evidence type="ECO:0000313" key="10">
    <source>
        <dbReference type="Proteomes" id="UP000824264"/>
    </source>
</evidence>
<proteinExistence type="predicted"/>
<evidence type="ECO:0000256" key="2">
    <source>
        <dbReference type="ARBA" id="ARBA00022692"/>
    </source>
</evidence>
<evidence type="ECO:0000256" key="1">
    <source>
        <dbReference type="ARBA" id="ARBA00004141"/>
    </source>
</evidence>
<evidence type="ECO:0000256" key="5">
    <source>
        <dbReference type="SAM" id="MobiDB-lite"/>
    </source>
</evidence>
<comment type="caution">
    <text evidence="9">The sequence shown here is derived from an EMBL/GenBank/DDBJ whole genome shotgun (WGS) entry which is preliminary data.</text>
</comment>
<keyword evidence="3 6" id="KW-1133">Transmembrane helix</keyword>
<organism evidence="9 10">
    <name type="scientific">Candidatus Bilophila faecipullorum</name>
    <dbReference type="NCBI Taxonomy" id="2838482"/>
    <lineage>
        <taxon>Bacteria</taxon>
        <taxon>Pseudomonadati</taxon>
        <taxon>Thermodesulfobacteriota</taxon>
        <taxon>Desulfovibrionia</taxon>
        <taxon>Desulfovibrionales</taxon>
        <taxon>Desulfovibrionaceae</taxon>
        <taxon>Bilophila</taxon>
    </lineage>
</organism>
<feature type="transmembrane region" description="Helical" evidence="6">
    <location>
        <begin position="324"/>
        <end position="343"/>
    </location>
</feature>
<dbReference type="GO" id="GO:0016020">
    <property type="term" value="C:membrane"/>
    <property type="evidence" value="ECO:0007669"/>
    <property type="project" value="UniProtKB-SubCell"/>
</dbReference>
<keyword evidence="4 6" id="KW-0472">Membrane</keyword>
<dbReference type="Proteomes" id="UP000824264">
    <property type="component" value="Unassembled WGS sequence"/>
</dbReference>
<evidence type="ECO:0000256" key="3">
    <source>
        <dbReference type="ARBA" id="ARBA00022989"/>
    </source>
</evidence>
<feature type="compositionally biased region" description="Basic and acidic residues" evidence="5">
    <location>
        <begin position="95"/>
        <end position="110"/>
    </location>
</feature>
<evidence type="ECO:0000256" key="4">
    <source>
        <dbReference type="ARBA" id="ARBA00023136"/>
    </source>
</evidence>
<evidence type="ECO:0000259" key="8">
    <source>
        <dbReference type="Pfam" id="PF13717"/>
    </source>
</evidence>
<evidence type="ECO:0000256" key="6">
    <source>
        <dbReference type="SAM" id="Phobius"/>
    </source>
</evidence>
<dbReference type="Pfam" id="PF13717">
    <property type="entry name" value="Zn_ribbon_4"/>
    <property type="match status" value="1"/>
</dbReference>
<evidence type="ECO:0000259" key="7">
    <source>
        <dbReference type="Pfam" id="PF04893"/>
    </source>
</evidence>
<dbReference type="InterPro" id="IPR006977">
    <property type="entry name" value="Yip1_dom"/>
</dbReference>
<feature type="domain" description="Yip1" evidence="7">
    <location>
        <begin position="169"/>
        <end position="338"/>
    </location>
</feature>
<accession>A0A9D1QZY7</accession>
<feature type="domain" description="Zinc finger/thioredoxin putative" evidence="8">
    <location>
        <begin position="1"/>
        <end position="36"/>
    </location>
</feature>
<evidence type="ECO:0000313" key="9">
    <source>
        <dbReference type="EMBL" id="HIW78385.1"/>
    </source>
</evidence>
<dbReference type="AlphaFoldDB" id="A0A9D1QZY7"/>
<name>A0A9D1QZY7_9BACT</name>